<name>A0ABZ2V3G3_9RHOB</name>
<evidence type="ECO:0000256" key="1">
    <source>
        <dbReference type="ARBA" id="ARBA00004651"/>
    </source>
</evidence>
<sequence length="509" mass="53585">MARRAFAIAPRWPCAAAVVLVLILTIGTLGAVAFRAEWSGGLSSADWAAIRFTVLQALASALISVVLAIPVARALARRQFPGRQVLITLLGAPFLLPVIVAVLGLLAVFGREGLLNTLLVAVGLSPISIFGFHGVVLAHVFFNLPLAIRLILQGWLSIPAERFRLAATLDVSVTGLLEIPMLRSVLPSAFLVIFLICLTSFAVALTLGGGPRATTVELAIYQALRFDFDLNRAALLACIQFFICVIAAVFAWRVSALGTMGAGLDRVVQRWDLSRAWLDYLMIAASALFLLVPLGMIVLRGLPGLLELPASVWPAALRSVVVAIGSSALCVTMALSLALRGGAMVAVIGVLPLAASGLVVGTGAFLIVFPFIRPADVALPVTMLVNATLALPFALRAIAPAVAQCTVDFGRLGASLNLTGWAWVRLVVIPRVRRPLGFAAGLAAALSMGDLGVITLFAGQSEETLPLAMYRLMGAYRMEAAAGAALILLALSLALFWICDRGGRVNADM</sequence>
<keyword evidence="6 7" id="KW-0472">Membrane</keyword>
<keyword evidence="10" id="KW-1185">Reference proteome</keyword>
<keyword evidence="5 7" id="KW-1133">Transmembrane helix</keyword>
<dbReference type="EMBL" id="CP150951">
    <property type="protein sequence ID" value="WZC49044.1"/>
    <property type="molecule type" value="Genomic_DNA"/>
</dbReference>
<protein>
    <submittedName>
        <fullName evidence="9">Thiamine/thiamine pyrophosphate ABC transporter permease ThiP</fullName>
    </submittedName>
</protein>
<dbReference type="Proteomes" id="UP001440612">
    <property type="component" value="Chromosome"/>
</dbReference>
<feature type="transmembrane region" description="Helical" evidence="7">
    <location>
        <begin position="230"/>
        <end position="252"/>
    </location>
</feature>
<dbReference type="InterPro" id="IPR035906">
    <property type="entry name" value="MetI-like_sf"/>
</dbReference>
<accession>A0ABZ2V3G3</accession>
<feature type="transmembrane region" description="Helical" evidence="7">
    <location>
        <begin position="280"/>
        <end position="299"/>
    </location>
</feature>
<dbReference type="PANTHER" id="PTHR30183">
    <property type="entry name" value="MOLYBDENUM TRANSPORT SYSTEM PERMEASE PROTEIN MODB"/>
    <property type="match status" value="1"/>
</dbReference>
<evidence type="ECO:0000256" key="7">
    <source>
        <dbReference type="SAM" id="Phobius"/>
    </source>
</evidence>
<evidence type="ECO:0000256" key="2">
    <source>
        <dbReference type="ARBA" id="ARBA00022448"/>
    </source>
</evidence>
<dbReference type="SUPFAM" id="SSF161098">
    <property type="entry name" value="MetI-like"/>
    <property type="match status" value="2"/>
</dbReference>
<evidence type="ECO:0000313" key="9">
    <source>
        <dbReference type="EMBL" id="WZC49044.1"/>
    </source>
</evidence>
<feature type="transmembrane region" description="Helical" evidence="7">
    <location>
        <begin position="436"/>
        <end position="460"/>
    </location>
</feature>
<feature type="transmembrane region" description="Helical" evidence="7">
    <location>
        <begin position="129"/>
        <end position="151"/>
    </location>
</feature>
<feature type="transmembrane region" description="Helical" evidence="7">
    <location>
        <begin position="54"/>
        <end position="75"/>
    </location>
</feature>
<proteinExistence type="predicted"/>
<feature type="domain" description="ABC transmembrane type-1" evidence="8">
    <location>
        <begin position="50"/>
        <end position="251"/>
    </location>
</feature>
<evidence type="ECO:0000256" key="4">
    <source>
        <dbReference type="ARBA" id="ARBA00022692"/>
    </source>
</evidence>
<dbReference type="PANTHER" id="PTHR30183:SF9">
    <property type="entry name" value="THIAMINE TRANSPORT SYSTEM PERMEASE PROTEIN THIP"/>
    <property type="match status" value="1"/>
</dbReference>
<keyword evidence="4 7" id="KW-0812">Transmembrane</keyword>
<dbReference type="RefSeq" id="WP_341367156.1">
    <property type="nucleotide sequence ID" value="NZ_CP150951.2"/>
</dbReference>
<feature type="transmembrane region" description="Helical" evidence="7">
    <location>
        <begin position="345"/>
        <end position="372"/>
    </location>
</feature>
<dbReference type="InterPro" id="IPR000515">
    <property type="entry name" value="MetI-like"/>
</dbReference>
<feature type="transmembrane region" description="Helical" evidence="7">
    <location>
        <begin position="384"/>
        <end position="403"/>
    </location>
</feature>
<evidence type="ECO:0000313" key="10">
    <source>
        <dbReference type="Proteomes" id="UP001440612"/>
    </source>
</evidence>
<evidence type="ECO:0000256" key="5">
    <source>
        <dbReference type="ARBA" id="ARBA00022989"/>
    </source>
</evidence>
<feature type="domain" description="ABC transmembrane type-1" evidence="8">
    <location>
        <begin position="312"/>
        <end position="499"/>
    </location>
</feature>
<reference evidence="10" key="1">
    <citation type="submission" date="2024-04" db="EMBL/GenBank/DDBJ databases">
        <title>Phylogenomic analyses of a clade within the roseobacter group suggest taxonomic reassignments of species of the genera Aestuariivita, Citreicella, Loktanella, Nautella, Pelagibaca, Ruegeria, Thalassobius, Thiobacimonas and Tropicibacter, and the proposal o.</title>
        <authorList>
            <person name="Jeon C.O."/>
        </authorList>
    </citation>
    <scope>NUCLEOTIDE SEQUENCE [LARGE SCALE GENOMIC DNA]</scope>
    <source>
        <strain evidence="10">BS5-3</strain>
    </source>
</reference>
<feature type="transmembrane region" description="Helical" evidence="7">
    <location>
        <begin position="12"/>
        <end position="34"/>
    </location>
</feature>
<dbReference type="PROSITE" id="PS50928">
    <property type="entry name" value="ABC_TM1"/>
    <property type="match status" value="2"/>
</dbReference>
<evidence type="ECO:0000256" key="3">
    <source>
        <dbReference type="ARBA" id="ARBA00022475"/>
    </source>
</evidence>
<comment type="subcellular location">
    <subcellularLocation>
        <location evidence="1">Cell membrane</location>
        <topology evidence="1">Multi-pass membrane protein</topology>
    </subcellularLocation>
</comment>
<gene>
    <name evidence="9" type="ORF">AABB29_19805</name>
</gene>
<feature type="transmembrane region" description="Helical" evidence="7">
    <location>
        <begin position="320"/>
        <end position="339"/>
    </location>
</feature>
<feature type="transmembrane region" description="Helical" evidence="7">
    <location>
        <begin position="480"/>
        <end position="499"/>
    </location>
</feature>
<evidence type="ECO:0000256" key="6">
    <source>
        <dbReference type="ARBA" id="ARBA00023136"/>
    </source>
</evidence>
<feature type="transmembrane region" description="Helical" evidence="7">
    <location>
        <begin position="188"/>
        <end position="209"/>
    </location>
</feature>
<evidence type="ECO:0000259" key="8">
    <source>
        <dbReference type="PROSITE" id="PS50928"/>
    </source>
</evidence>
<keyword evidence="2" id="KW-0813">Transport</keyword>
<feature type="transmembrane region" description="Helical" evidence="7">
    <location>
        <begin position="87"/>
        <end position="109"/>
    </location>
</feature>
<organism evidence="9 10">
    <name type="scientific">Yoonia phaeophyticola</name>
    <dbReference type="NCBI Taxonomy" id="3137369"/>
    <lineage>
        <taxon>Bacteria</taxon>
        <taxon>Pseudomonadati</taxon>
        <taxon>Pseudomonadota</taxon>
        <taxon>Alphaproteobacteria</taxon>
        <taxon>Rhodobacterales</taxon>
        <taxon>Paracoccaceae</taxon>
        <taxon>Yoonia</taxon>
    </lineage>
</organism>
<keyword evidence="3" id="KW-1003">Cell membrane</keyword>
<dbReference type="Gene3D" id="1.10.3720.10">
    <property type="entry name" value="MetI-like"/>
    <property type="match status" value="2"/>
</dbReference>